<sequence length="236" mass="26719">MAQVIFAGIDISSLKCDLVCLDEQGHQLAPAKSFANNREGASGLVEVLDHLAHKFNIQQLHIGLEATSVYGIHLREFLLDASPLKAYPTEIYEINPVMVAGFKKAFGARRPKTDVMDVYVIAERVRFGHLTPYRREAMVTEPLRQLTRLRLHLVELLTVEQNRALNLLFLKFSNYHQDRPFSQTFGRASLAVLQEFTPDELVEMPLEDLVDFIQSHGNNRLAEPGEMAKTLKQLPP</sequence>
<dbReference type="EMBL" id="LTBC01000003">
    <property type="protein sequence ID" value="KYH32812.1"/>
    <property type="molecule type" value="Genomic_DNA"/>
</dbReference>
<dbReference type="Pfam" id="PF01548">
    <property type="entry name" value="DEDD_Tnp_IS110"/>
    <property type="match status" value="1"/>
</dbReference>
<evidence type="ECO:0000313" key="3">
    <source>
        <dbReference type="Proteomes" id="UP000075670"/>
    </source>
</evidence>
<evidence type="ECO:0000259" key="1">
    <source>
        <dbReference type="Pfam" id="PF01548"/>
    </source>
</evidence>
<dbReference type="InterPro" id="IPR047650">
    <property type="entry name" value="Transpos_IS110"/>
</dbReference>
<dbReference type="PATRIC" id="fig|1122241.3.peg.1488"/>
<feature type="domain" description="Transposase IS110-like N-terminal" evidence="1">
    <location>
        <begin position="7"/>
        <end position="168"/>
    </location>
</feature>
<dbReference type="InterPro" id="IPR002525">
    <property type="entry name" value="Transp_IS110-like_N"/>
</dbReference>
<dbReference type="GO" id="GO:0003677">
    <property type="term" value="F:DNA binding"/>
    <property type="evidence" value="ECO:0007669"/>
    <property type="project" value="InterPro"/>
</dbReference>
<dbReference type="AlphaFoldDB" id="A0A151AZ35"/>
<evidence type="ECO:0000313" key="2">
    <source>
        <dbReference type="EMBL" id="KYH32812.1"/>
    </source>
</evidence>
<dbReference type="GO" id="GO:0004803">
    <property type="term" value="F:transposase activity"/>
    <property type="evidence" value="ECO:0007669"/>
    <property type="project" value="InterPro"/>
</dbReference>
<reference evidence="2 3" key="1">
    <citation type="submission" date="2016-02" db="EMBL/GenBank/DDBJ databases">
        <title>Genome sequence of Moorella mulderi DSM 14980.</title>
        <authorList>
            <person name="Poehlein A."/>
            <person name="Daniel R."/>
        </authorList>
    </citation>
    <scope>NUCLEOTIDE SEQUENCE [LARGE SCALE GENOMIC DNA]</scope>
    <source>
        <strain evidence="2 3">DSM 14980</strain>
    </source>
</reference>
<dbReference type="PANTHER" id="PTHR33055">
    <property type="entry name" value="TRANSPOSASE FOR INSERTION SEQUENCE ELEMENT IS1111A"/>
    <property type="match status" value="1"/>
</dbReference>
<dbReference type="PANTHER" id="PTHR33055:SF17">
    <property type="entry name" value="THIRD ORF IN TRANSPOSON ISC1491"/>
    <property type="match status" value="1"/>
</dbReference>
<accession>A0A151AZ35</accession>
<gene>
    <name evidence="2" type="ORF">MOMUL_14140</name>
</gene>
<comment type="caution">
    <text evidence="2">The sequence shown here is derived from an EMBL/GenBank/DDBJ whole genome shotgun (WGS) entry which is preliminary data.</text>
</comment>
<proteinExistence type="predicted"/>
<name>A0A151AZ35_9FIRM</name>
<protein>
    <submittedName>
        <fullName evidence="2">Transposase</fullName>
    </submittedName>
</protein>
<dbReference type="GO" id="GO:0006313">
    <property type="term" value="P:DNA transposition"/>
    <property type="evidence" value="ECO:0007669"/>
    <property type="project" value="InterPro"/>
</dbReference>
<dbReference type="Proteomes" id="UP000075670">
    <property type="component" value="Unassembled WGS sequence"/>
</dbReference>
<keyword evidence="3" id="KW-1185">Reference proteome</keyword>
<organism evidence="2 3">
    <name type="scientific">Moorella mulderi DSM 14980</name>
    <dbReference type="NCBI Taxonomy" id="1122241"/>
    <lineage>
        <taxon>Bacteria</taxon>
        <taxon>Bacillati</taxon>
        <taxon>Bacillota</taxon>
        <taxon>Clostridia</taxon>
        <taxon>Neomoorellales</taxon>
        <taxon>Neomoorellaceae</taxon>
        <taxon>Neomoorella</taxon>
    </lineage>
</organism>